<gene>
    <name evidence="7" type="ORF">AS026_22080</name>
</gene>
<dbReference type="EMBL" id="LNCD01000138">
    <property type="protein sequence ID" value="KWV41868.1"/>
    <property type="molecule type" value="Genomic_DNA"/>
</dbReference>
<protein>
    <recommendedName>
        <fullName evidence="6">Acyl-homoserine-lactone synthase</fullName>
        <ecNumber evidence="6">2.3.1.184</ecNumber>
    </recommendedName>
    <alternativeName>
        <fullName evidence="6">Autoinducer synthesis protein</fullName>
    </alternativeName>
</protein>
<evidence type="ECO:0000256" key="4">
    <source>
        <dbReference type="ARBA" id="ARBA00022929"/>
    </source>
</evidence>
<evidence type="ECO:0000256" key="1">
    <source>
        <dbReference type="ARBA" id="ARBA00022654"/>
    </source>
</evidence>
<name>A0A109J3X3_9HYPH</name>
<accession>A0A109J3X3</accession>
<dbReference type="Gene3D" id="3.40.630.30">
    <property type="match status" value="1"/>
</dbReference>
<evidence type="ECO:0000313" key="7">
    <source>
        <dbReference type="EMBL" id="KWV41868.1"/>
    </source>
</evidence>
<dbReference type="PANTHER" id="PTHR39322:SF1">
    <property type="entry name" value="ISOVALERYL-HOMOSERINE LACTONE SYNTHASE"/>
    <property type="match status" value="1"/>
</dbReference>
<dbReference type="GO" id="GO:0009372">
    <property type="term" value="P:quorum sensing"/>
    <property type="evidence" value="ECO:0007669"/>
    <property type="project" value="UniProtKB-UniRule"/>
</dbReference>
<comment type="catalytic activity">
    <reaction evidence="6">
        <text>a fatty acyl-[ACP] + S-adenosyl-L-methionine = an N-acyl-L-homoserine lactone + S-methyl-5'-thioadenosine + holo-[ACP] + H(+)</text>
        <dbReference type="Rhea" id="RHEA:10096"/>
        <dbReference type="Rhea" id="RHEA-COMP:9685"/>
        <dbReference type="Rhea" id="RHEA-COMP:14125"/>
        <dbReference type="ChEBI" id="CHEBI:15378"/>
        <dbReference type="ChEBI" id="CHEBI:17509"/>
        <dbReference type="ChEBI" id="CHEBI:55474"/>
        <dbReference type="ChEBI" id="CHEBI:59789"/>
        <dbReference type="ChEBI" id="CHEBI:64479"/>
        <dbReference type="ChEBI" id="CHEBI:138651"/>
        <dbReference type="EC" id="2.3.1.184"/>
    </reaction>
</comment>
<reference evidence="7 8" key="1">
    <citation type="submission" date="2015-11" db="EMBL/GenBank/DDBJ databases">
        <title>Draft Genome Sequence of the Strain BR 10423 (Rhizobium sp.) isolated from nodules of Mimosa pudica.</title>
        <authorList>
            <person name="Barauna A.C."/>
            <person name="Zilli J.E."/>
            <person name="Simoes-Araujo J.L."/>
            <person name="Reis V.M."/>
            <person name="James E.K."/>
            <person name="Reis F.B.Jr."/>
            <person name="Rouws L.F."/>
            <person name="Passos S.R."/>
            <person name="Gois S.R."/>
        </authorList>
    </citation>
    <scope>NUCLEOTIDE SEQUENCE [LARGE SCALE GENOMIC DNA]</scope>
    <source>
        <strain evidence="7 8">BR10423</strain>
    </source>
</reference>
<keyword evidence="2 6" id="KW-0808">Transferase</keyword>
<keyword evidence="8" id="KW-1185">Reference proteome</keyword>
<dbReference type="Pfam" id="PF00765">
    <property type="entry name" value="Autoind_synth"/>
    <property type="match status" value="1"/>
</dbReference>
<keyword evidence="4 5" id="KW-0071">Autoinducer synthesis</keyword>
<evidence type="ECO:0000313" key="8">
    <source>
        <dbReference type="Proteomes" id="UP000068164"/>
    </source>
</evidence>
<evidence type="ECO:0000256" key="3">
    <source>
        <dbReference type="ARBA" id="ARBA00022691"/>
    </source>
</evidence>
<dbReference type="AlphaFoldDB" id="A0A109J3X3"/>
<sequence length="207" mass="23145">MHAVALSQPRTSRDLGLLEQMYRLRARVFAQRLGWVACKGERECDEFDALEPTYILAIDEQSNVVGCARLLPACGPTMLQTLFSCLLGGGDTFHPHASMIESSRFCVDIDHCHGIEGRPLHLATRTMFAAIAEWSFLNGYNEIVTVTDVRLERLLNRSGWPMRRLGEPRLINETLSVAGVLAADQATVERICPADYHSEFVERVKVA</sequence>
<dbReference type="GO" id="GO:0007165">
    <property type="term" value="P:signal transduction"/>
    <property type="evidence" value="ECO:0007669"/>
    <property type="project" value="TreeGrafter"/>
</dbReference>
<dbReference type="InterPro" id="IPR001690">
    <property type="entry name" value="Autoind_synthase"/>
</dbReference>
<dbReference type="EC" id="2.3.1.184" evidence="6"/>
<evidence type="ECO:0000256" key="6">
    <source>
        <dbReference type="RuleBase" id="RU361135"/>
    </source>
</evidence>
<dbReference type="GO" id="GO:0061579">
    <property type="term" value="F:N-acyl homoserine lactone synthase activity"/>
    <property type="evidence" value="ECO:0007669"/>
    <property type="project" value="UniProtKB-UniRule"/>
</dbReference>
<dbReference type="InterPro" id="IPR016181">
    <property type="entry name" value="Acyl_CoA_acyltransferase"/>
</dbReference>
<dbReference type="PROSITE" id="PS51187">
    <property type="entry name" value="AUTOINDUCER_SYNTH_2"/>
    <property type="match status" value="1"/>
</dbReference>
<comment type="caution">
    <text evidence="7">The sequence shown here is derived from an EMBL/GenBank/DDBJ whole genome shotgun (WGS) entry which is preliminary data.</text>
</comment>
<dbReference type="PRINTS" id="PR01549">
    <property type="entry name" value="AUTOINDCRSYN"/>
</dbReference>
<dbReference type="RefSeq" id="WP_062375104.1">
    <property type="nucleotide sequence ID" value="NZ_LNCD01000138.1"/>
</dbReference>
<evidence type="ECO:0000256" key="2">
    <source>
        <dbReference type="ARBA" id="ARBA00022679"/>
    </source>
</evidence>
<dbReference type="PANTHER" id="PTHR39322">
    <property type="entry name" value="ACYL-HOMOSERINE-LACTONE SYNTHASE"/>
    <property type="match status" value="1"/>
</dbReference>
<proteinExistence type="inferred from homology"/>
<keyword evidence="1 5" id="KW-0673">Quorum sensing</keyword>
<comment type="similarity">
    <text evidence="5 6">Belongs to the autoinducer synthase family.</text>
</comment>
<organism evidence="7 8">
    <name type="scientific">Rhizobium altiplani</name>
    <dbReference type="NCBI Taxonomy" id="1864509"/>
    <lineage>
        <taxon>Bacteria</taxon>
        <taxon>Pseudomonadati</taxon>
        <taxon>Pseudomonadota</taxon>
        <taxon>Alphaproteobacteria</taxon>
        <taxon>Hyphomicrobiales</taxon>
        <taxon>Rhizobiaceae</taxon>
        <taxon>Rhizobium/Agrobacterium group</taxon>
        <taxon>Rhizobium</taxon>
    </lineage>
</organism>
<dbReference type="SUPFAM" id="SSF55729">
    <property type="entry name" value="Acyl-CoA N-acyltransferases (Nat)"/>
    <property type="match status" value="1"/>
</dbReference>
<dbReference type="Proteomes" id="UP000068164">
    <property type="component" value="Unassembled WGS sequence"/>
</dbReference>
<evidence type="ECO:0000256" key="5">
    <source>
        <dbReference type="PROSITE-ProRule" id="PRU00533"/>
    </source>
</evidence>
<keyword evidence="3 6" id="KW-0949">S-adenosyl-L-methionine</keyword>